<dbReference type="GO" id="GO:0003341">
    <property type="term" value="P:cilium movement"/>
    <property type="evidence" value="ECO:0007669"/>
    <property type="project" value="InterPro"/>
</dbReference>
<proteinExistence type="predicted"/>
<dbReference type="InterPro" id="IPR033192">
    <property type="entry name" value="ODAD3"/>
</dbReference>
<evidence type="ECO:0000256" key="1">
    <source>
        <dbReference type="SAM" id="Coils"/>
    </source>
</evidence>
<dbReference type="GO" id="GO:0097542">
    <property type="term" value="C:ciliary tip"/>
    <property type="evidence" value="ECO:0007669"/>
    <property type="project" value="TreeGrafter"/>
</dbReference>
<feature type="coiled-coil region" evidence="1">
    <location>
        <begin position="165"/>
        <end position="192"/>
    </location>
</feature>
<name>A0A0M0JVW3_9EUKA</name>
<keyword evidence="3" id="KW-1185">Reference proteome</keyword>
<comment type="caution">
    <text evidence="2">The sequence shown here is derived from an EMBL/GenBank/DDBJ whole genome shotgun (WGS) entry which is preliminary data.</text>
</comment>
<sequence>MDAGGSGFCAMSTELKPEPEPEVALRALNAEATKLRKRHDEITAECITLRQKLHQMVERTSGFTKSADLSAGANEDAAEVAELEAELADVEAEIDVANHDHSTYGLMIERIRSEEKTYRRDLNEIDFQSSAKQADAKKLYLMLKDATDVRNAAEAELFRQDKTLSFELAAQAEKLQAKRDKLQARQQAAADHATRTAEKLRALEAERLDALSRNEHLTSVGSLDDERDRIAKLQLIFDSIAEVMGTSEADLIVEKFKAQEETFALLANLHRQATRSIELLSKEYADGPLMDL</sequence>
<accession>A0A0M0JVW3</accession>
<dbReference type="PANTHER" id="PTHR46518">
    <property type="entry name" value="COILED-COIL DOMAIN-CONTAINING PROTEIN 151"/>
    <property type="match status" value="1"/>
</dbReference>
<dbReference type="EMBL" id="JWZX01002254">
    <property type="protein sequence ID" value="KOO30268.1"/>
    <property type="molecule type" value="Genomic_DNA"/>
</dbReference>
<gene>
    <name evidence="2" type="ORF">Ctob_005086</name>
</gene>
<dbReference type="Proteomes" id="UP000037460">
    <property type="component" value="Unassembled WGS sequence"/>
</dbReference>
<dbReference type="GO" id="GO:0035253">
    <property type="term" value="C:ciliary rootlet"/>
    <property type="evidence" value="ECO:0007669"/>
    <property type="project" value="TreeGrafter"/>
</dbReference>
<protein>
    <submittedName>
        <fullName evidence="2">Uncharacterized protein</fullName>
    </submittedName>
</protein>
<dbReference type="PANTHER" id="PTHR46518:SF1">
    <property type="entry name" value="OUTER DYNEIN ARM-DOCKING COMPLEX SUBUNIT 3"/>
    <property type="match status" value="1"/>
</dbReference>
<dbReference type="GO" id="GO:0036158">
    <property type="term" value="P:outer dynein arm assembly"/>
    <property type="evidence" value="ECO:0007669"/>
    <property type="project" value="InterPro"/>
</dbReference>
<dbReference type="AlphaFoldDB" id="A0A0M0JVW3"/>
<evidence type="ECO:0000313" key="2">
    <source>
        <dbReference type="EMBL" id="KOO30268.1"/>
    </source>
</evidence>
<feature type="coiled-coil region" evidence="1">
    <location>
        <begin position="73"/>
        <end position="100"/>
    </location>
</feature>
<dbReference type="GO" id="GO:0036064">
    <property type="term" value="C:ciliary basal body"/>
    <property type="evidence" value="ECO:0007669"/>
    <property type="project" value="TreeGrafter"/>
</dbReference>
<keyword evidence="1" id="KW-0175">Coiled coil</keyword>
<evidence type="ECO:0000313" key="3">
    <source>
        <dbReference type="Proteomes" id="UP000037460"/>
    </source>
</evidence>
<organism evidence="2 3">
    <name type="scientific">Chrysochromulina tobinii</name>
    <dbReference type="NCBI Taxonomy" id="1460289"/>
    <lineage>
        <taxon>Eukaryota</taxon>
        <taxon>Haptista</taxon>
        <taxon>Haptophyta</taxon>
        <taxon>Prymnesiophyceae</taxon>
        <taxon>Prymnesiales</taxon>
        <taxon>Chrysochromulinaceae</taxon>
        <taxon>Chrysochromulina</taxon>
    </lineage>
</organism>
<reference evidence="3" key="1">
    <citation type="journal article" date="2015" name="PLoS Genet.">
        <title>Genome Sequence and Transcriptome Analyses of Chrysochromulina tobin: Metabolic Tools for Enhanced Algal Fitness in the Prominent Order Prymnesiales (Haptophyceae).</title>
        <authorList>
            <person name="Hovde B.T."/>
            <person name="Deodato C.R."/>
            <person name="Hunsperger H.M."/>
            <person name="Ryken S.A."/>
            <person name="Yost W."/>
            <person name="Jha R.K."/>
            <person name="Patterson J."/>
            <person name="Monnat R.J. Jr."/>
            <person name="Barlow S.B."/>
            <person name="Starkenburg S.R."/>
            <person name="Cattolico R.A."/>
        </authorList>
    </citation>
    <scope>NUCLEOTIDE SEQUENCE</scope>
    <source>
        <strain evidence="3">CCMP291</strain>
    </source>
</reference>